<keyword evidence="8" id="KW-1185">Reference proteome</keyword>
<dbReference type="EC" id="1.4.3.19" evidence="5"/>
<evidence type="ECO:0000313" key="7">
    <source>
        <dbReference type="EMBL" id="MDR7329615.1"/>
    </source>
</evidence>
<dbReference type="Proteomes" id="UP001180840">
    <property type="component" value="Unassembled WGS sequence"/>
</dbReference>
<proteinExistence type="predicted"/>
<dbReference type="PANTHER" id="PTHR13847">
    <property type="entry name" value="SARCOSINE DEHYDROGENASE-RELATED"/>
    <property type="match status" value="1"/>
</dbReference>
<dbReference type="SUPFAM" id="SSF51905">
    <property type="entry name" value="FAD/NAD(P)-binding domain"/>
    <property type="match status" value="1"/>
</dbReference>
<dbReference type="EMBL" id="JAVDXZ010000001">
    <property type="protein sequence ID" value="MDR7329615.1"/>
    <property type="molecule type" value="Genomic_DNA"/>
</dbReference>
<dbReference type="GO" id="GO:0043799">
    <property type="term" value="F:glycine oxidase activity"/>
    <property type="evidence" value="ECO:0007669"/>
    <property type="project" value="UniProtKB-EC"/>
</dbReference>
<dbReference type="NCBIfam" id="TIGR02352">
    <property type="entry name" value="thiamin_ThiO"/>
    <property type="match status" value="1"/>
</dbReference>
<evidence type="ECO:0000256" key="2">
    <source>
        <dbReference type="ARBA" id="ARBA00022977"/>
    </source>
</evidence>
<evidence type="ECO:0000259" key="6">
    <source>
        <dbReference type="Pfam" id="PF01266"/>
    </source>
</evidence>
<evidence type="ECO:0000256" key="5">
    <source>
        <dbReference type="ARBA" id="ARBA00050018"/>
    </source>
</evidence>
<accession>A0ABU1ZXW5</accession>
<comment type="pathway">
    <text evidence="1">Cofactor biosynthesis; thiamine diphosphate biosynthesis.</text>
</comment>
<dbReference type="SUPFAM" id="SSF54373">
    <property type="entry name" value="FAD-linked reductases, C-terminal domain"/>
    <property type="match status" value="1"/>
</dbReference>
<reference evidence="7" key="1">
    <citation type="submission" date="2023-07" db="EMBL/GenBank/DDBJ databases">
        <title>Sequencing the genomes of 1000 actinobacteria strains.</title>
        <authorList>
            <person name="Klenk H.-P."/>
        </authorList>
    </citation>
    <scope>NUCLEOTIDE SEQUENCE</scope>
    <source>
        <strain evidence="7">DSM 107476</strain>
    </source>
</reference>
<evidence type="ECO:0000256" key="1">
    <source>
        <dbReference type="ARBA" id="ARBA00004948"/>
    </source>
</evidence>
<name>A0ABU1ZXW5_9CORY</name>
<dbReference type="InterPro" id="IPR006076">
    <property type="entry name" value="FAD-dep_OxRdtase"/>
</dbReference>
<evidence type="ECO:0000313" key="8">
    <source>
        <dbReference type="Proteomes" id="UP001180840"/>
    </source>
</evidence>
<dbReference type="Pfam" id="PF01266">
    <property type="entry name" value="DAO"/>
    <property type="match status" value="1"/>
</dbReference>
<comment type="caution">
    <text evidence="7">The sequence shown here is derived from an EMBL/GenBank/DDBJ whole genome shotgun (WGS) entry which is preliminary data.</text>
</comment>
<dbReference type="PANTHER" id="PTHR13847:SF289">
    <property type="entry name" value="GLYCINE OXIDASE"/>
    <property type="match status" value="1"/>
</dbReference>
<feature type="domain" description="FAD dependent oxidoreductase" evidence="6">
    <location>
        <begin position="2"/>
        <end position="343"/>
    </location>
</feature>
<dbReference type="RefSeq" id="WP_290194552.1">
    <property type="nucleotide sequence ID" value="NZ_CP047654.1"/>
</dbReference>
<dbReference type="Gene3D" id="3.50.50.60">
    <property type="entry name" value="FAD/NAD(P)-binding domain"/>
    <property type="match status" value="1"/>
</dbReference>
<keyword evidence="2" id="KW-0784">Thiamine biosynthesis</keyword>
<dbReference type="InterPro" id="IPR036188">
    <property type="entry name" value="FAD/NAD-bd_sf"/>
</dbReference>
<evidence type="ECO:0000256" key="4">
    <source>
        <dbReference type="ARBA" id="ARBA00049872"/>
    </source>
</evidence>
<dbReference type="Gene3D" id="3.30.9.10">
    <property type="entry name" value="D-Amino Acid Oxidase, subunit A, domain 2"/>
    <property type="match status" value="1"/>
</dbReference>
<dbReference type="InterPro" id="IPR012727">
    <property type="entry name" value="Gly_oxidase_ThiO"/>
</dbReference>
<gene>
    <name evidence="7" type="ORF">J2S39_001291</name>
</gene>
<protein>
    <recommendedName>
        <fullName evidence="5">glycine oxidase</fullName>
        <ecNumber evidence="5">1.4.3.19</ecNumber>
    </recommendedName>
</protein>
<comment type="catalytic activity">
    <reaction evidence="4">
        <text>glycine + O2 + H2O = glyoxylate + H2O2 + NH4(+)</text>
        <dbReference type="Rhea" id="RHEA:11532"/>
        <dbReference type="ChEBI" id="CHEBI:15377"/>
        <dbReference type="ChEBI" id="CHEBI:15379"/>
        <dbReference type="ChEBI" id="CHEBI:16240"/>
        <dbReference type="ChEBI" id="CHEBI:28938"/>
        <dbReference type="ChEBI" id="CHEBI:36655"/>
        <dbReference type="ChEBI" id="CHEBI:57305"/>
        <dbReference type="EC" id="1.4.3.19"/>
    </reaction>
</comment>
<sequence length="366" mass="38945">MRVTVIGAGVIGLATAFELMERGDQVRLLDPDPAGGSSHHAGGMLAPSAEVQYRQEPLFPLMVDSARAYPALLQRLAARTDLPTGYRTEGTLVVAHDRADAEHLAELMAYQHVQGMAVERLSVREARGMEPALAPRLAGAVSIPGDHQVNPRLLCAALLDALSSGGAEIVRDAVTRIEGARVIGARGSYDADQVVLAAGLGAARIDGWYRGENPLRLRPVYGDILRLGVPEYLRPLVGRVIRGFVEDRPVYLIPRSDGTIALGATSREDDRPQPRLGGAYDLIRDAVALVPGVEETTLLEITAGARPGTPDDLPYLGRVSEGLVVSTGYFRHGILLAALGARDGARLVHGEDPGTDLSAAAPLRHQ</sequence>
<evidence type="ECO:0000256" key="3">
    <source>
        <dbReference type="ARBA" id="ARBA00023002"/>
    </source>
</evidence>
<organism evidence="7 8">
    <name type="scientific">Corynebacterium guangdongense</name>
    <dbReference type="NCBI Taxonomy" id="1783348"/>
    <lineage>
        <taxon>Bacteria</taxon>
        <taxon>Bacillati</taxon>
        <taxon>Actinomycetota</taxon>
        <taxon>Actinomycetes</taxon>
        <taxon>Mycobacteriales</taxon>
        <taxon>Corynebacteriaceae</taxon>
        <taxon>Corynebacterium</taxon>
    </lineage>
</organism>
<keyword evidence="3 7" id="KW-0560">Oxidoreductase</keyword>